<gene>
    <name evidence="2" type="ORF">GXN74_12045</name>
</gene>
<dbReference type="InterPro" id="IPR002791">
    <property type="entry name" value="ARMT1-like_metal-bd"/>
</dbReference>
<accession>A0A7X5HXH3</accession>
<reference evidence="2 3" key="1">
    <citation type="submission" date="2020-01" db="EMBL/GenBank/DDBJ databases">
        <title>Anaeroalcalibacter tamaniensis gen. nov., sp. nov., moderately halophilic strictly anaerobic fermenter bacterium from mud volcano of Taman peninsula.</title>
        <authorList>
            <person name="Frolova A."/>
            <person name="Merkel A.Y."/>
            <person name="Slobodkin A.I."/>
        </authorList>
    </citation>
    <scope>NUCLEOTIDE SEQUENCE [LARGE SCALE GENOMIC DNA]</scope>
    <source>
        <strain evidence="2 3">F-3ap</strain>
    </source>
</reference>
<dbReference type="AlphaFoldDB" id="A0A7X5HXH3"/>
<dbReference type="Gene3D" id="3.40.50.10880">
    <property type="entry name" value="Uncharacterised protein PF01937, DUF89, domain 3"/>
    <property type="match status" value="1"/>
</dbReference>
<dbReference type="Pfam" id="PF01937">
    <property type="entry name" value="ARMT1-like_dom"/>
    <property type="match status" value="1"/>
</dbReference>
<comment type="caution">
    <text evidence="2">The sequence shown here is derived from an EMBL/GenBank/DDBJ whole genome shotgun (WGS) entry which is preliminary data.</text>
</comment>
<dbReference type="EMBL" id="JAAEEH010000041">
    <property type="protein sequence ID" value="NDL68472.1"/>
    <property type="molecule type" value="Genomic_DNA"/>
</dbReference>
<protein>
    <recommendedName>
        <fullName evidence="1">Damage-control phosphatase ARMT1-like metal-binding domain-containing protein</fullName>
    </recommendedName>
</protein>
<keyword evidence="3" id="KW-1185">Reference proteome</keyword>
<organism evidence="2 3">
    <name type="scientific">Anaerotalea alkaliphila</name>
    <dbReference type="NCBI Taxonomy" id="2662126"/>
    <lineage>
        <taxon>Bacteria</taxon>
        <taxon>Bacillati</taxon>
        <taxon>Bacillota</taxon>
        <taxon>Clostridia</taxon>
        <taxon>Eubacteriales</taxon>
        <taxon>Anaerotalea</taxon>
    </lineage>
</organism>
<dbReference type="RefSeq" id="WP_162371194.1">
    <property type="nucleotide sequence ID" value="NZ_JAAEEH010000041.1"/>
</dbReference>
<dbReference type="Proteomes" id="UP000461585">
    <property type="component" value="Unassembled WGS sequence"/>
</dbReference>
<dbReference type="SUPFAM" id="SSF111321">
    <property type="entry name" value="AF1104-like"/>
    <property type="match status" value="1"/>
</dbReference>
<dbReference type="InterPro" id="IPR036075">
    <property type="entry name" value="ARMT-1-like_metal-bd_sf"/>
</dbReference>
<evidence type="ECO:0000313" key="2">
    <source>
        <dbReference type="EMBL" id="NDL68472.1"/>
    </source>
</evidence>
<feature type="domain" description="Damage-control phosphatase ARMT1-like metal-binding" evidence="1">
    <location>
        <begin position="58"/>
        <end position="97"/>
    </location>
</feature>
<proteinExistence type="predicted"/>
<evidence type="ECO:0000259" key="1">
    <source>
        <dbReference type="Pfam" id="PF01937"/>
    </source>
</evidence>
<evidence type="ECO:0000313" key="3">
    <source>
        <dbReference type="Proteomes" id="UP000461585"/>
    </source>
</evidence>
<sequence>MATLIAIYSMLGICLAASFVRSREKTKMAFKFAGKALLKTAPACLRYWASWDWPWVFVVSKGQGNYEALSDPPGEIYFLLKAKCRRIASALDVDLNEYVFKKRRGI</sequence>
<name>A0A7X5HXH3_9FIRM</name>